<dbReference type="InterPro" id="IPR039896">
    <property type="entry name" value="Red-like"/>
</dbReference>
<evidence type="ECO:0000256" key="3">
    <source>
        <dbReference type="SAM" id="MobiDB-lite"/>
    </source>
</evidence>
<dbReference type="EMBL" id="JANKHO010000348">
    <property type="protein sequence ID" value="KAJ3511112.1"/>
    <property type="molecule type" value="Genomic_DNA"/>
</dbReference>
<feature type="compositionally biased region" description="Polar residues" evidence="3">
    <location>
        <begin position="27"/>
        <end position="38"/>
    </location>
</feature>
<sequence>MLATPHARGSSTLGVAATSRAKLAVPTTKQPVEQTQSAFKPRKVKKTTDSKYRDRAAERRDGEGNDYAHIDARRKYLGGDGEHSVLVKGLDFALLEQNKATTSRLTNDDVDALEQAFAESSHAESTATKKRTRQDLIEELKRQRAEQGGKSSPSPQIGIGGEGTRSSEQTGKFKPIGFKPISSTSTKKKKKSTMEGGDGEKKKKKRKIEQLSAETSSYSIAHPHIPPMVVEIPKEPEPIDEDFDIFTDAGEYEGIDVDGDSDEEPSQIRQEAQQQPQKDGDLDDGPRHWIPVDESIPALLKPEPTAKFPPPQPAPPADSDEDMQDERPVRLVPLESSALPSIKDLLAMDKASTSHDKNKKRKEKKKKKAAADDDDD</sequence>
<keyword evidence="6" id="KW-1185">Reference proteome</keyword>
<feature type="region of interest" description="Disordered" evidence="3">
    <location>
        <begin position="118"/>
        <end position="376"/>
    </location>
</feature>
<dbReference type="InterPro" id="IPR012916">
    <property type="entry name" value="RED_N"/>
</dbReference>
<feature type="compositionally biased region" description="Basic residues" evidence="3">
    <location>
        <begin position="357"/>
        <end position="368"/>
    </location>
</feature>
<dbReference type="OrthoDB" id="3366823at2759"/>
<protein>
    <recommendedName>
        <fullName evidence="4">RED-like N-terminal domain-containing protein</fullName>
    </recommendedName>
</protein>
<feature type="compositionally biased region" description="Basic and acidic residues" evidence="3">
    <location>
        <begin position="133"/>
        <end position="147"/>
    </location>
</feature>
<gene>
    <name evidence="5" type="ORF">NLJ89_g4286</name>
</gene>
<name>A0A9W8K8X4_9AGAR</name>
<accession>A0A9W8K8X4</accession>
<dbReference type="GO" id="GO:0005634">
    <property type="term" value="C:nucleus"/>
    <property type="evidence" value="ECO:0007669"/>
    <property type="project" value="UniProtKB-SubCell"/>
</dbReference>
<feature type="compositionally biased region" description="Pro residues" evidence="3">
    <location>
        <begin position="307"/>
        <end position="316"/>
    </location>
</feature>
<feature type="compositionally biased region" description="Polar residues" evidence="3">
    <location>
        <begin position="267"/>
        <end position="277"/>
    </location>
</feature>
<feature type="compositionally biased region" description="Basic and acidic residues" evidence="3">
    <location>
        <begin position="278"/>
        <end position="291"/>
    </location>
</feature>
<feature type="compositionally biased region" description="Acidic residues" evidence="3">
    <location>
        <begin position="238"/>
        <end position="265"/>
    </location>
</feature>
<evidence type="ECO:0000256" key="2">
    <source>
        <dbReference type="ARBA" id="ARBA00023242"/>
    </source>
</evidence>
<comment type="subcellular location">
    <subcellularLocation>
        <location evidence="1">Nucleus</location>
    </subcellularLocation>
</comment>
<dbReference type="PANTHER" id="PTHR12765">
    <property type="entry name" value="RED PROTEIN IK FACTOR CYTOKINE IK"/>
    <property type="match status" value="1"/>
</dbReference>
<evidence type="ECO:0000259" key="4">
    <source>
        <dbReference type="Pfam" id="PF07808"/>
    </source>
</evidence>
<proteinExistence type="predicted"/>
<dbReference type="AlphaFoldDB" id="A0A9W8K8X4"/>
<evidence type="ECO:0000313" key="5">
    <source>
        <dbReference type="EMBL" id="KAJ3511112.1"/>
    </source>
</evidence>
<evidence type="ECO:0000313" key="6">
    <source>
        <dbReference type="Proteomes" id="UP001148786"/>
    </source>
</evidence>
<organism evidence="5 6">
    <name type="scientific">Agrocybe chaxingu</name>
    <dbReference type="NCBI Taxonomy" id="84603"/>
    <lineage>
        <taxon>Eukaryota</taxon>
        <taxon>Fungi</taxon>
        <taxon>Dikarya</taxon>
        <taxon>Basidiomycota</taxon>
        <taxon>Agaricomycotina</taxon>
        <taxon>Agaricomycetes</taxon>
        <taxon>Agaricomycetidae</taxon>
        <taxon>Agaricales</taxon>
        <taxon>Agaricineae</taxon>
        <taxon>Strophariaceae</taxon>
        <taxon>Agrocybe</taxon>
    </lineage>
</organism>
<comment type="caution">
    <text evidence="5">The sequence shown here is derived from an EMBL/GenBank/DDBJ whole genome shotgun (WGS) entry which is preliminary data.</text>
</comment>
<dbReference type="Proteomes" id="UP001148786">
    <property type="component" value="Unassembled WGS sequence"/>
</dbReference>
<feature type="domain" description="RED-like N-terminal" evidence="4">
    <location>
        <begin position="74"/>
        <end position="136"/>
    </location>
</feature>
<reference evidence="5" key="1">
    <citation type="submission" date="2022-07" db="EMBL/GenBank/DDBJ databases">
        <title>Genome Sequence of Agrocybe chaxingu.</title>
        <authorList>
            <person name="Buettner E."/>
        </authorList>
    </citation>
    <scope>NUCLEOTIDE SEQUENCE</scope>
    <source>
        <strain evidence="5">MP-N11</strain>
    </source>
</reference>
<feature type="region of interest" description="Disordered" evidence="3">
    <location>
        <begin position="1"/>
        <end position="66"/>
    </location>
</feature>
<keyword evidence="2" id="KW-0539">Nucleus</keyword>
<evidence type="ECO:0000256" key="1">
    <source>
        <dbReference type="ARBA" id="ARBA00004123"/>
    </source>
</evidence>
<dbReference type="Pfam" id="PF07808">
    <property type="entry name" value="RED_N"/>
    <property type="match status" value="1"/>
</dbReference>
<feature type="compositionally biased region" description="Basic and acidic residues" evidence="3">
    <location>
        <begin position="46"/>
        <end position="66"/>
    </location>
</feature>